<keyword evidence="3" id="KW-1185">Reference proteome</keyword>
<dbReference type="Gene3D" id="3.40.630.30">
    <property type="match status" value="1"/>
</dbReference>
<evidence type="ECO:0000313" key="3">
    <source>
        <dbReference type="Proteomes" id="UP000193431"/>
    </source>
</evidence>
<dbReference type="Pfam" id="PF14542">
    <property type="entry name" value="Acetyltransf_CG"/>
    <property type="match status" value="1"/>
</dbReference>
<proteinExistence type="predicted"/>
<evidence type="ECO:0000313" key="2">
    <source>
        <dbReference type="EMBL" id="ARN77521.1"/>
    </source>
</evidence>
<dbReference type="EMBL" id="CP019344">
    <property type="protein sequence ID" value="ARN77521.1"/>
    <property type="molecule type" value="Genomic_DNA"/>
</dbReference>
<accession>A0A1W6MIU3</accession>
<dbReference type="SUPFAM" id="SSF55729">
    <property type="entry name" value="Acyl-CoA N-acyltransferases (Nat)"/>
    <property type="match status" value="1"/>
</dbReference>
<organism evidence="2 3">
    <name type="scientific">Nonlabens spongiae</name>
    <dbReference type="NCBI Taxonomy" id="331648"/>
    <lineage>
        <taxon>Bacteria</taxon>
        <taxon>Pseudomonadati</taxon>
        <taxon>Bacteroidota</taxon>
        <taxon>Flavobacteriia</taxon>
        <taxon>Flavobacteriales</taxon>
        <taxon>Flavobacteriaceae</taxon>
        <taxon>Nonlabens</taxon>
    </lineage>
</organism>
<dbReference type="PROSITE" id="PS51729">
    <property type="entry name" value="GNAT_YJDJ"/>
    <property type="match status" value="1"/>
</dbReference>
<dbReference type="RefSeq" id="WP_085766323.1">
    <property type="nucleotide sequence ID" value="NZ_CP019344.1"/>
</dbReference>
<feature type="domain" description="N-acetyltransferase" evidence="1">
    <location>
        <begin position="5"/>
        <end position="93"/>
    </location>
</feature>
<sequence>MQILLREQEKKGYALAKESRERMGTMTYVLDERENIVIEHTIIADNNTNPMLGLRLLELIVDLARRNEVKIIPQCPFARALMQRKTEWHDVLQTPKT</sequence>
<dbReference type="InterPro" id="IPR031165">
    <property type="entry name" value="GNAT_YJDJ"/>
</dbReference>
<reference evidence="2 3" key="1">
    <citation type="submission" date="2016-11" db="EMBL/GenBank/DDBJ databases">
        <title>Trade-off between light-utilization and light-protection in marine flavobacteria.</title>
        <authorList>
            <person name="Kumagai Y."/>
        </authorList>
    </citation>
    <scope>NUCLEOTIDE SEQUENCE [LARGE SCALE GENOMIC DNA]</scope>
    <source>
        <strain evidence="2 3">JCM 13191</strain>
    </source>
</reference>
<gene>
    <name evidence="2" type="ORF">BST97_05715</name>
</gene>
<protein>
    <recommendedName>
        <fullName evidence="1">N-acetyltransferase domain-containing protein</fullName>
    </recommendedName>
</protein>
<evidence type="ECO:0000259" key="1">
    <source>
        <dbReference type="PROSITE" id="PS51729"/>
    </source>
</evidence>
<dbReference type="AlphaFoldDB" id="A0A1W6MIU3"/>
<dbReference type="OrthoDB" id="9793389at2"/>
<name>A0A1W6MIU3_9FLAO</name>
<dbReference type="Proteomes" id="UP000193431">
    <property type="component" value="Chromosome"/>
</dbReference>
<dbReference type="InterPro" id="IPR016181">
    <property type="entry name" value="Acyl_CoA_acyltransferase"/>
</dbReference>
<dbReference type="STRING" id="331648.BST97_05715"/>